<comment type="caution">
    <text evidence="1">The sequence shown here is derived from an EMBL/GenBank/DDBJ whole genome shotgun (WGS) entry which is preliminary data.</text>
</comment>
<accession>A0ABQ2EUE6</accession>
<sequence>MPKTPDGNANPYLVNSGEECVQTYEGLSDDGTLHLRDDGRYPEPDWTKAKCGRSSMSLEVNSGAMRLFGQFSSWNRLLDADGYYVWTGLTAAGCNWLAEKVICDAWADGFPEWGQSAKLSPPRR</sequence>
<organism evidence="1 2">
    <name type="scientific">Streptomyces camponoticapitis</name>
    <dbReference type="NCBI Taxonomy" id="1616125"/>
    <lineage>
        <taxon>Bacteria</taxon>
        <taxon>Bacillati</taxon>
        <taxon>Actinomycetota</taxon>
        <taxon>Actinomycetes</taxon>
        <taxon>Kitasatosporales</taxon>
        <taxon>Streptomycetaceae</taxon>
        <taxon>Streptomyces</taxon>
    </lineage>
</organism>
<gene>
    <name evidence="1" type="ORF">GCM10011583_66750</name>
</gene>
<proteinExistence type="predicted"/>
<protein>
    <submittedName>
        <fullName evidence="1">Uncharacterized protein</fullName>
    </submittedName>
</protein>
<keyword evidence="2" id="KW-1185">Reference proteome</keyword>
<name>A0ABQ2EUE6_9ACTN</name>
<dbReference type="Proteomes" id="UP000660265">
    <property type="component" value="Unassembled WGS sequence"/>
</dbReference>
<evidence type="ECO:0000313" key="1">
    <source>
        <dbReference type="EMBL" id="GGK25404.1"/>
    </source>
</evidence>
<dbReference type="EMBL" id="BMMV01000031">
    <property type="protein sequence ID" value="GGK25404.1"/>
    <property type="molecule type" value="Genomic_DNA"/>
</dbReference>
<evidence type="ECO:0000313" key="2">
    <source>
        <dbReference type="Proteomes" id="UP000660265"/>
    </source>
</evidence>
<dbReference type="RefSeq" id="WP_189111313.1">
    <property type="nucleotide sequence ID" value="NZ_BMMV01000031.1"/>
</dbReference>
<reference evidence="2" key="1">
    <citation type="journal article" date="2019" name="Int. J. Syst. Evol. Microbiol.">
        <title>The Global Catalogue of Microorganisms (GCM) 10K type strain sequencing project: providing services to taxonomists for standard genome sequencing and annotation.</title>
        <authorList>
            <consortium name="The Broad Institute Genomics Platform"/>
            <consortium name="The Broad Institute Genome Sequencing Center for Infectious Disease"/>
            <person name="Wu L."/>
            <person name="Ma J."/>
        </authorList>
    </citation>
    <scope>NUCLEOTIDE SEQUENCE [LARGE SCALE GENOMIC DNA]</scope>
    <source>
        <strain evidence="2">CGMCC 4.7275</strain>
    </source>
</reference>